<sequence>MATPNKSGILPCTYGAWCQPPVVQQQPQLLQPFVYGAWRQQPPLLQQQQQQQLSTTGAWAQPPRLQQAPHVQQLSTGGVALSQRQPSPPHSSSSRQNMAKLMIHCDVCK</sequence>
<proteinExistence type="predicted"/>
<organism evidence="2">
    <name type="scientific">Oryza meridionalis</name>
    <dbReference type="NCBI Taxonomy" id="40149"/>
    <lineage>
        <taxon>Eukaryota</taxon>
        <taxon>Viridiplantae</taxon>
        <taxon>Streptophyta</taxon>
        <taxon>Embryophyta</taxon>
        <taxon>Tracheophyta</taxon>
        <taxon>Spermatophyta</taxon>
        <taxon>Magnoliopsida</taxon>
        <taxon>Liliopsida</taxon>
        <taxon>Poales</taxon>
        <taxon>Poaceae</taxon>
        <taxon>BOP clade</taxon>
        <taxon>Oryzoideae</taxon>
        <taxon>Oryzeae</taxon>
        <taxon>Oryzinae</taxon>
        <taxon>Oryza</taxon>
    </lineage>
</organism>
<reference evidence="2" key="2">
    <citation type="submission" date="2018-05" db="EMBL/GenBank/DDBJ databases">
        <title>OmerRS3 (Oryza meridionalis Reference Sequence Version 3).</title>
        <authorList>
            <person name="Zhang J."/>
            <person name="Kudrna D."/>
            <person name="Lee S."/>
            <person name="Talag J."/>
            <person name="Welchert J."/>
            <person name="Wing R.A."/>
        </authorList>
    </citation>
    <scope>NUCLEOTIDE SEQUENCE [LARGE SCALE GENOMIC DNA]</scope>
    <source>
        <strain evidence="2">cv. OR44</strain>
    </source>
</reference>
<evidence type="ECO:0000313" key="2">
    <source>
        <dbReference type="EnsemblPlants" id="OMERI03G05130.1"/>
    </source>
</evidence>
<dbReference type="EnsemblPlants" id="OMERI03G05130.1">
    <property type="protein sequence ID" value="OMERI03G05130.1"/>
    <property type="gene ID" value="OMERI03G05130"/>
</dbReference>
<evidence type="ECO:0000313" key="3">
    <source>
        <dbReference type="Proteomes" id="UP000008021"/>
    </source>
</evidence>
<feature type="compositionally biased region" description="Low complexity" evidence="1">
    <location>
        <begin position="82"/>
        <end position="96"/>
    </location>
</feature>
<evidence type="ECO:0000256" key="1">
    <source>
        <dbReference type="SAM" id="MobiDB-lite"/>
    </source>
</evidence>
<name>A0A0E0CVX0_9ORYZ</name>
<reference evidence="2" key="1">
    <citation type="submission" date="2015-04" db="UniProtKB">
        <authorList>
            <consortium name="EnsemblPlants"/>
        </authorList>
    </citation>
    <scope>IDENTIFICATION</scope>
</reference>
<feature type="region of interest" description="Disordered" evidence="1">
    <location>
        <begin position="45"/>
        <end position="98"/>
    </location>
</feature>
<accession>A0A0E0CVX0</accession>
<dbReference type="Gramene" id="OMERI03G05130.1">
    <property type="protein sequence ID" value="OMERI03G05130.1"/>
    <property type="gene ID" value="OMERI03G05130"/>
</dbReference>
<keyword evidence="3" id="KW-1185">Reference proteome</keyword>
<dbReference type="HOGENOM" id="CLU_2254324_0_0_1"/>
<dbReference type="Proteomes" id="UP000008021">
    <property type="component" value="Chromosome 3"/>
</dbReference>
<dbReference type="AlphaFoldDB" id="A0A0E0CVX0"/>
<protein>
    <submittedName>
        <fullName evidence="2">Uncharacterized protein</fullName>
    </submittedName>
</protein>